<keyword evidence="4" id="KW-0408">Iron</keyword>
<dbReference type="EMBL" id="BMXG01000011">
    <property type="protein sequence ID" value="GHC03729.1"/>
    <property type="molecule type" value="Genomic_DNA"/>
</dbReference>
<protein>
    <submittedName>
        <fullName evidence="7">Coproporphyrinogen III oxidase</fullName>
    </submittedName>
</protein>
<evidence type="ECO:0000256" key="2">
    <source>
        <dbReference type="ARBA" id="ARBA00022691"/>
    </source>
</evidence>
<organism evidence="7 8">
    <name type="scientific">Cerasicoccus arenae</name>
    <dbReference type="NCBI Taxonomy" id="424488"/>
    <lineage>
        <taxon>Bacteria</taxon>
        <taxon>Pseudomonadati</taxon>
        <taxon>Verrucomicrobiota</taxon>
        <taxon>Opitutia</taxon>
        <taxon>Puniceicoccales</taxon>
        <taxon>Cerasicoccaceae</taxon>
        <taxon>Cerasicoccus</taxon>
    </lineage>
</organism>
<keyword evidence="3" id="KW-0479">Metal-binding</keyword>
<dbReference type="InterPro" id="IPR034505">
    <property type="entry name" value="Coproporphyrinogen-III_oxidase"/>
</dbReference>
<dbReference type="SFLD" id="SFLDS00029">
    <property type="entry name" value="Radical_SAM"/>
    <property type="match status" value="1"/>
</dbReference>
<dbReference type="PROSITE" id="PS51918">
    <property type="entry name" value="RADICAL_SAM"/>
    <property type="match status" value="1"/>
</dbReference>
<comment type="cofactor">
    <cofactor evidence="1">
        <name>[4Fe-4S] cluster</name>
        <dbReference type="ChEBI" id="CHEBI:49883"/>
    </cofactor>
</comment>
<dbReference type="SFLD" id="SFLDG01065">
    <property type="entry name" value="anaerobic_coproporphyrinogen-I"/>
    <property type="match status" value="1"/>
</dbReference>
<dbReference type="PANTHER" id="PTHR13932:SF5">
    <property type="entry name" value="RADICAL S-ADENOSYL METHIONINE DOMAIN-CONTAINING PROTEIN 1, MITOCHONDRIAL"/>
    <property type="match status" value="1"/>
</dbReference>
<dbReference type="GO" id="GO:0005737">
    <property type="term" value="C:cytoplasm"/>
    <property type="evidence" value="ECO:0007669"/>
    <property type="project" value="TreeGrafter"/>
</dbReference>
<comment type="caution">
    <text evidence="7">The sequence shown here is derived from an EMBL/GenBank/DDBJ whole genome shotgun (WGS) entry which is preliminary data.</text>
</comment>
<feature type="domain" description="Radical SAM core" evidence="6">
    <location>
        <begin position="43"/>
        <end position="281"/>
    </location>
</feature>
<dbReference type="Proteomes" id="UP000642829">
    <property type="component" value="Unassembled WGS sequence"/>
</dbReference>
<dbReference type="PANTHER" id="PTHR13932">
    <property type="entry name" value="COPROPORPHYRINIGEN III OXIDASE"/>
    <property type="match status" value="1"/>
</dbReference>
<evidence type="ECO:0000256" key="5">
    <source>
        <dbReference type="ARBA" id="ARBA00023014"/>
    </source>
</evidence>
<reference evidence="7" key="1">
    <citation type="journal article" date="2014" name="Int. J. Syst. Evol. Microbiol.">
        <title>Complete genome sequence of Corynebacterium casei LMG S-19264T (=DSM 44701T), isolated from a smear-ripened cheese.</title>
        <authorList>
            <consortium name="US DOE Joint Genome Institute (JGI-PGF)"/>
            <person name="Walter F."/>
            <person name="Albersmeier A."/>
            <person name="Kalinowski J."/>
            <person name="Ruckert C."/>
        </authorList>
    </citation>
    <scope>NUCLEOTIDE SEQUENCE</scope>
    <source>
        <strain evidence="7">KCTC 12870</strain>
    </source>
</reference>
<reference evidence="7" key="2">
    <citation type="submission" date="2020-09" db="EMBL/GenBank/DDBJ databases">
        <authorList>
            <person name="Sun Q."/>
            <person name="Kim S."/>
        </authorList>
    </citation>
    <scope>NUCLEOTIDE SEQUENCE</scope>
    <source>
        <strain evidence="7">KCTC 12870</strain>
    </source>
</reference>
<dbReference type="RefSeq" id="WP_189514756.1">
    <property type="nucleotide sequence ID" value="NZ_BMXG01000011.1"/>
</dbReference>
<dbReference type="SUPFAM" id="SSF102114">
    <property type="entry name" value="Radical SAM enzymes"/>
    <property type="match status" value="1"/>
</dbReference>
<dbReference type="SMART" id="SM00729">
    <property type="entry name" value="Elp3"/>
    <property type="match status" value="1"/>
</dbReference>
<sequence length="443" mass="50249">MIASQIEENLRESPYTGYAYAYPHKTVYEHFAAPIPLHELWSSEDQSQLFLYVHLPFCEMRCGFCNLFTTTHIDESLVDRYLDALDNQLRVTAQALNGPATFSRAAFGGGTPSFLSCKELDRLFNLLESNFGAQLPGRPISFEFSPQTVESDKARLLRERGITRASLGVQSFLLDETKKLGRPQDTSTVHNALNILREAEFPVVNIDLIYGIVGQTVQSWLQSLEAALSHNPQELYIYPLYVRPLTGLNRANRQPTDNRLELYRMARDLLLANDYQQISMRLFRKRENTRSMEGPVYCCQEDGMVGIGAGARSYTTNVHYCTEYAVGKSGISTIINDFIERTSEEHAHAVYGCELGDDDQQRRYIIKSLLRIDGLDLTAYQRRFSSDALSDLPQLRALVEQGLAHLTHTALVLNTEGMELSDSIGPWLYSPDIKERISRWQPV</sequence>
<evidence type="ECO:0000259" key="6">
    <source>
        <dbReference type="PROSITE" id="PS51918"/>
    </source>
</evidence>
<evidence type="ECO:0000256" key="4">
    <source>
        <dbReference type="ARBA" id="ARBA00023004"/>
    </source>
</evidence>
<dbReference type="Gene3D" id="3.20.20.70">
    <property type="entry name" value="Aldolase class I"/>
    <property type="match status" value="1"/>
</dbReference>
<dbReference type="NCBIfam" id="NF006067">
    <property type="entry name" value="PRK08208.1"/>
    <property type="match status" value="1"/>
</dbReference>
<keyword evidence="5" id="KW-0411">Iron-sulfur</keyword>
<dbReference type="GO" id="GO:0046872">
    <property type="term" value="F:metal ion binding"/>
    <property type="evidence" value="ECO:0007669"/>
    <property type="project" value="UniProtKB-KW"/>
</dbReference>
<accession>A0A8J3GDR1</accession>
<evidence type="ECO:0000313" key="7">
    <source>
        <dbReference type="EMBL" id="GHC03729.1"/>
    </source>
</evidence>
<gene>
    <name evidence="7" type="ORF">GCM10007047_20480</name>
</gene>
<dbReference type="GO" id="GO:0003824">
    <property type="term" value="F:catalytic activity"/>
    <property type="evidence" value="ECO:0007669"/>
    <property type="project" value="InterPro"/>
</dbReference>
<keyword evidence="2" id="KW-0949">S-adenosyl-L-methionine</keyword>
<name>A0A8J3GDR1_9BACT</name>
<dbReference type="InterPro" id="IPR013785">
    <property type="entry name" value="Aldolase_TIM"/>
</dbReference>
<dbReference type="InterPro" id="IPR006638">
    <property type="entry name" value="Elp3/MiaA/NifB-like_rSAM"/>
</dbReference>
<dbReference type="GO" id="GO:0006779">
    <property type="term" value="P:porphyrin-containing compound biosynthetic process"/>
    <property type="evidence" value="ECO:0007669"/>
    <property type="project" value="TreeGrafter"/>
</dbReference>
<dbReference type="AlphaFoldDB" id="A0A8J3GDR1"/>
<dbReference type="Pfam" id="PF04055">
    <property type="entry name" value="Radical_SAM"/>
    <property type="match status" value="1"/>
</dbReference>
<evidence type="ECO:0000313" key="8">
    <source>
        <dbReference type="Proteomes" id="UP000642829"/>
    </source>
</evidence>
<evidence type="ECO:0000256" key="3">
    <source>
        <dbReference type="ARBA" id="ARBA00022723"/>
    </source>
</evidence>
<evidence type="ECO:0000256" key="1">
    <source>
        <dbReference type="ARBA" id="ARBA00001966"/>
    </source>
</evidence>
<dbReference type="InterPro" id="IPR058240">
    <property type="entry name" value="rSAM_sf"/>
</dbReference>
<proteinExistence type="predicted"/>
<dbReference type="GO" id="GO:0051539">
    <property type="term" value="F:4 iron, 4 sulfur cluster binding"/>
    <property type="evidence" value="ECO:0007669"/>
    <property type="project" value="TreeGrafter"/>
</dbReference>
<dbReference type="InterPro" id="IPR007197">
    <property type="entry name" value="rSAM"/>
</dbReference>
<keyword evidence="8" id="KW-1185">Reference proteome</keyword>